<sequence>MHVPEKWRIQEPAQIADIINRYSFATVVSPSLDATHVPLIYDQAQNCLIGHIARNNHHKKAAENSDVLAIFHGPHDYIDPTWYQGKPNVPTWNYVAVHVHGSLHWLDEAQTIDAVQQLVQKYQPSLIHEQELHEQELDEQELDGQELDEQALTEKTKSADTQPTMPLDYQHKLAKGIIGFRIDIDRVEAKAKLGQHRSQPDQLGTVKGLMNSNSPDAQQLLAIMEQLSLGLGS</sequence>
<dbReference type="Proteomes" id="UP000256999">
    <property type="component" value="Unassembled WGS sequence"/>
</dbReference>
<evidence type="ECO:0000313" key="2">
    <source>
        <dbReference type="Proteomes" id="UP000256999"/>
    </source>
</evidence>
<dbReference type="InterPro" id="IPR012349">
    <property type="entry name" value="Split_barrel_FMN-bd"/>
</dbReference>
<dbReference type="RefSeq" id="WP_116001809.1">
    <property type="nucleotide sequence ID" value="NZ_QUOV01000001.1"/>
</dbReference>
<evidence type="ECO:0000313" key="1">
    <source>
        <dbReference type="EMBL" id="REL36872.1"/>
    </source>
</evidence>
<name>A0A3E0UMD9_9GAMM</name>
<accession>A0A3E0UMD9</accession>
<dbReference type="PIRSF" id="PIRSF010372">
    <property type="entry name" value="PaiB"/>
    <property type="match status" value="1"/>
</dbReference>
<dbReference type="OrthoDB" id="9794948at2"/>
<reference evidence="1 2" key="1">
    <citation type="submission" date="2018-08" db="EMBL/GenBank/DDBJ databases">
        <title>Thalassotalea euphylliae genome.</title>
        <authorList>
            <person name="Summers S."/>
            <person name="Rice S.A."/>
            <person name="Freckelton M.L."/>
            <person name="Nedved B.T."/>
            <person name="Hadfield M.G."/>
        </authorList>
    </citation>
    <scope>NUCLEOTIDE SEQUENCE [LARGE SCALE GENOMIC DNA]</scope>
    <source>
        <strain evidence="1 2">H2</strain>
    </source>
</reference>
<dbReference type="Pfam" id="PF04299">
    <property type="entry name" value="FMN_bind_2"/>
    <property type="match status" value="1"/>
</dbReference>
<organism evidence="1 2">
    <name type="scientific">Thalassotalea euphylliae</name>
    <dbReference type="NCBI Taxonomy" id="1655234"/>
    <lineage>
        <taxon>Bacteria</taxon>
        <taxon>Pseudomonadati</taxon>
        <taxon>Pseudomonadota</taxon>
        <taxon>Gammaproteobacteria</taxon>
        <taxon>Alteromonadales</taxon>
        <taxon>Colwelliaceae</taxon>
        <taxon>Thalassotalea</taxon>
    </lineage>
</organism>
<proteinExistence type="predicted"/>
<dbReference type="AlphaFoldDB" id="A0A3E0UMD9"/>
<dbReference type="InterPro" id="IPR007396">
    <property type="entry name" value="TR_PAI2-type"/>
</dbReference>
<protein>
    <submittedName>
        <fullName evidence="1">FMN-binding negative transcriptional regulator</fullName>
    </submittedName>
</protein>
<dbReference type="PANTHER" id="PTHR35802">
    <property type="entry name" value="PROTEASE SYNTHASE AND SPORULATION PROTEIN PAI 2"/>
    <property type="match status" value="1"/>
</dbReference>
<dbReference type="SUPFAM" id="SSF50475">
    <property type="entry name" value="FMN-binding split barrel"/>
    <property type="match status" value="1"/>
</dbReference>
<gene>
    <name evidence="1" type="ORF">DXX92_17000</name>
</gene>
<dbReference type="EMBL" id="QUOV01000001">
    <property type="protein sequence ID" value="REL36872.1"/>
    <property type="molecule type" value="Genomic_DNA"/>
</dbReference>
<comment type="caution">
    <text evidence="1">The sequence shown here is derived from an EMBL/GenBank/DDBJ whole genome shotgun (WGS) entry which is preliminary data.</text>
</comment>
<dbReference type="Gene3D" id="2.30.110.10">
    <property type="entry name" value="Electron Transport, Fmn-binding Protein, Chain A"/>
    <property type="match status" value="1"/>
</dbReference>
<dbReference type="PANTHER" id="PTHR35802:SF1">
    <property type="entry name" value="PROTEASE SYNTHASE AND SPORULATION PROTEIN PAI 2"/>
    <property type="match status" value="1"/>
</dbReference>